<organism evidence="2 3">
    <name type="scientific">Paraburkholderia terricola</name>
    <dbReference type="NCBI Taxonomy" id="169427"/>
    <lineage>
        <taxon>Bacteria</taxon>
        <taxon>Pseudomonadati</taxon>
        <taxon>Pseudomonadota</taxon>
        <taxon>Betaproteobacteria</taxon>
        <taxon>Burkholderiales</taxon>
        <taxon>Burkholderiaceae</taxon>
        <taxon>Paraburkholderia</taxon>
    </lineage>
</organism>
<protein>
    <submittedName>
        <fullName evidence="2">Glycosyltransferase involved in cell wall biosynthesis</fullName>
    </submittedName>
</protein>
<feature type="domain" description="Glycosyltransferase subfamily 4-like N-terminal" evidence="1">
    <location>
        <begin position="19"/>
        <end position="142"/>
    </location>
</feature>
<sequence>MSKVILFANTDWYLYNFRLSLARKLRELGHEVVLLSPPGEYGPQLRALGFRWEPAPMVRRSLNPLREVTLLMWLVRFLRRERPDLVHGFTIKCAVYGSLSSRLAGVAVRVNAVAGMGYVFSSRDVKAVVLRPLVRRVMRMAFGGKRSMLILQNPDDLALFRTANIVDERAIRVIKGSGVNISRFKPRSEEAEPLEAQPLRVVLAGRLLWDKGIAEYVEAARILKAEGRSVRCILAGTPDPGNPAAVDENLLRGWVRDGLVEWLGHVSDMPALFAETDVAVLPSYREGLPKSMIEAAACALPLIITDAPGCREVVGIDGEEGLMVPVRDGRALAGAIRRLDDDRALARKLGEAARQKALREFDEQIIIERTLAVYREVLEPARQAMPVSGSVVP</sequence>
<name>A0ABU1LLH5_9BURK</name>
<dbReference type="PANTHER" id="PTHR12526:SF638">
    <property type="entry name" value="SPORE COAT PROTEIN SA"/>
    <property type="match status" value="1"/>
</dbReference>
<dbReference type="SUPFAM" id="SSF53756">
    <property type="entry name" value="UDP-Glycosyltransferase/glycogen phosphorylase"/>
    <property type="match status" value="1"/>
</dbReference>
<dbReference type="Pfam" id="PF13579">
    <property type="entry name" value="Glyco_trans_4_4"/>
    <property type="match status" value="1"/>
</dbReference>
<proteinExistence type="predicted"/>
<dbReference type="EMBL" id="JAVDRP010000002">
    <property type="protein sequence ID" value="MDR6407603.1"/>
    <property type="molecule type" value="Genomic_DNA"/>
</dbReference>
<dbReference type="CDD" id="cd03808">
    <property type="entry name" value="GT4_CapM-like"/>
    <property type="match status" value="1"/>
</dbReference>
<dbReference type="Pfam" id="PF13692">
    <property type="entry name" value="Glyco_trans_1_4"/>
    <property type="match status" value="1"/>
</dbReference>
<dbReference type="Proteomes" id="UP001264340">
    <property type="component" value="Unassembled WGS sequence"/>
</dbReference>
<evidence type="ECO:0000259" key="1">
    <source>
        <dbReference type="Pfam" id="PF13579"/>
    </source>
</evidence>
<dbReference type="Gene3D" id="3.40.50.2000">
    <property type="entry name" value="Glycogen Phosphorylase B"/>
    <property type="match status" value="2"/>
</dbReference>
<dbReference type="InterPro" id="IPR028098">
    <property type="entry name" value="Glyco_trans_4-like_N"/>
</dbReference>
<gene>
    <name evidence="2" type="ORF">J2804_000991</name>
</gene>
<dbReference type="PANTHER" id="PTHR12526">
    <property type="entry name" value="GLYCOSYLTRANSFERASE"/>
    <property type="match status" value="1"/>
</dbReference>
<evidence type="ECO:0000313" key="3">
    <source>
        <dbReference type="Proteomes" id="UP001264340"/>
    </source>
</evidence>
<evidence type="ECO:0000313" key="2">
    <source>
        <dbReference type="EMBL" id="MDR6407603.1"/>
    </source>
</evidence>
<reference evidence="2 3" key="1">
    <citation type="submission" date="2023-07" db="EMBL/GenBank/DDBJ databases">
        <title>Sorghum-associated microbial communities from plants grown in Nebraska, USA.</title>
        <authorList>
            <person name="Schachtman D."/>
        </authorList>
    </citation>
    <scope>NUCLEOTIDE SEQUENCE [LARGE SCALE GENOMIC DNA]</scope>
    <source>
        <strain evidence="2 3">DS1316</strain>
    </source>
</reference>
<keyword evidence="3" id="KW-1185">Reference proteome</keyword>
<comment type="caution">
    <text evidence="2">The sequence shown here is derived from an EMBL/GenBank/DDBJ whole genome shotgun (WGS) entry which is preliminary data.</text>
</comment>
<accession>A0ABU1LLH5</accession>
<dbReference type="RefSeq" id="WP_083085699.1">
    <property type="nucleotide sequence ID" value="NZ_JAVDQV010000002.1"/>
</dbReference>